<comment type="cofactor">
    <cofactor evidence="1 9">
        <name>heme</name>
        <dbReference type="ChEBI" id="CHEBI:30413"/>
    </cofactor>
</comment>
<dbReference type="PANTHER" id="PTHR24305">
    <property type="entry name" value="CYTOCHROME P450"/>
    <property type="match status" value="1"/>
</dbReference>
<dbReference type="SUPFAM" id="SSF48264">
    <property type="entry name" value="Cytochrome P450"/>
    <property type="match status" value="1"/>
</dbReference>
<keyword evidence="6" id="KW-0560">Oxidoreductase</keyword>
<dbReference type="PANTHER" id="PTHR24305:SF157">
    <property type="entry name" value="N-ACETYLTRYPTOPHAN 6-HYDROXYLASE IVOC-RELATED"/>
    <property type="match status" value="1"/>
</dbReference>
<evidence type="ECO:0000256" key="3">
    <source>
        <dbReference type="ARBA" id="ARBA00010617"/>
    </source>
</evidence>
<dbReference type="OMA" id="MTGAFSM"/>
<dbReference type="InParanoid" id="A0A084QTD0"/>
<dbReference type="Gene3D" id="1.10.630.10">
    <property type="entry name" value="Cytochrome P450"/>
    <property type="match status" value="1"/>
</dbReference>
<evidence type="ECO:0000256" key="9">
    <source>
        <dbReference type="PIRSR" id="PIRSR602401-1"/>
    </source>
</evidence>
<accession>A0A084QTD0</accession>
<dbReference type="GO" id="GO:0004497">
    <property type="term" value="F:monooxygenase activity"/>
    <property type="evidence" value="ECO:0007669"/>
    <property type="project" value="UniProtKB-KW"/>
</dbReference>
<dbReference type="Pfam" id="PF00067">
    <property type="entry name" value="p450"/>
    <property type="match status" value="1"/>
</dbReference>
<comment type="pathway">
    <text evidence="2">Mycotoxin biosynthesis.</text>
</comment>
<keyword evidence="4 9" id="KW-0349">Heme</keyword>
<dbReference type="AlphaFoldDB" id="A0A084QTD0"/>
<keyword evidence="11" id="KW-1185">Reference proteome</keyword>
<protein>
    <submittedName>
        <fullName evidence="10">Uncharacterized protein</fullName>
    </submittedName>
</protein>
<evidence type="ECO:0000256" key="1">
    <source>
        <dbReference type="ARBA" id="ARBA00001971"/>
    </source>
</evidence>
<dbReference type="EMBL" id="KL660233">
    <property type="protein sequence ID" value="KFA67215.1"/>
    <property type="molecule type" value="Genomic_DNA"/>
</dbReference>
<dbReference type="InterPro" id="IPR002401">
    <property type="entry name" value="Cyt_P450_E_grp-I"/>
</dbReference>
<sequence>MSNTLFSSSISLAQLTTSVCLATTGYALWLIVYRLYLSPLARFPGPKLAALTKWYEAYFDLISKGGGQFPFEIRRMHEKYGPIVRINPFELHIDDADFYETIYSFNNKIDKMDDFQYRFNIPNATFSTPGAALHRLRRSALNPFFSLGRIRERSPQIQAHFDNISNRLSVEFADTDKIINLADMWACFSTDTVMEIAFARTSRLWSFPNFKSPLVFALQQKSEWTHVTLHFDWILLLISSLPNWLVKRMVAPMKPLLEFREVCLGNDPLVAFSLYLRPRLTNSLFWVIQDIGMHIDDVLAHRNIEAKQSAMPTLFHDILQSKLPPQELERNRLSDEALSVVGAGTETVSNALTVGTFHILNSPKVLEKLKKELYEAIPDPRIIPTWAELEKLPYLYAVVKEILRISYGDVERLSRINRTEAMIYKDWVIPAGVPVSMDAWHMHTNPEVFPEPDQFRPERWLDNPRDNTGRRPLTYHLVTFARGSRNCVGIHLAYAEIYIGLATLFRRHDLELFETTRRDVDFYREELKACPAPGSKGVRVKVKSIHSVEQAVL</sequence>
<dbReference type="CDD" id="cd11062">
    <property type="entry name" value="CYP58-like"/>
    <property type="match status" value="1"/>
</dbReference>
<dbReference type="InterPro" id="IPR050121">
    <property type="entry name" value="Cytochrome_P450_monoxygenase"/>
</dbReference>
<dbReference type="OrthoDB" id="3945418at2759"/>
<dbReference type="PRINTS" id="PR00463">
    <property type="entry name" value="EP450I"/>
</dbReference>
<dbReference type="Proteomes" id="UP000028524">
    <property type="component" value="Unassembled WGS sequence"/>
</dbReference>
<dbReference type="STRING" id="1283841.A0A084QTD0"/>
<dbReference type="GO" id="GO:0020037">
    <property type="term" value="F:heme binding"/>
    <property type="evidence" value="ECO:0007669"/>
    <property type="project" value="InterPro"/>
</dbReference>
<keyword evidence="7 9" id="KW-0408">Iron</keyword>
<keyword evidence="8" id="KW-0503">Monooxygenase</keyword>
<dbReference type="HOGENOM" id="CLU_001570_14_4_1"/>
<keyword evidence="5 9" id="KW-0479">Metal-binding</keyword>
<dbReference type="InterPro" id="IPR036396">
    <property type="entry name" value="Cyt_P450_sf"/>
</dbReference>
<evidence type="ECO:0000256" key="4">
    <source>
        <dbReference type="ARBA" id="ARBA00022617"/>
    </source>
</evidence>
<evidence type="ECO:0000256" key="7">
    <source>
        <dbReference type="ARBA" id="ARBA00023004"/>
    </source>
</evidence>
<gene>
    <name evidence="10" type="ORF">S40285_06289</name>
</gene>
<dbReference type="GO" id="GO:0005506">
    <property type="term" value="F:iron ion binding"/>
    <property type="evidence" value="ECO:0007669"/>
    <property type="project" value="InterPro"/>
</dbReference>
<evidence type="ECO:0000313" key="11">
    <source>
        <dbReference type="Proteomes" id="UP000028524"/>
    </source>
</evidence>
<comment type="similarity">
    <text evidence="3">Belongs to the cytochrome P450 family.</text>
</comment>
<reference evidence="10 11" key="1">
    <citation type="journal article" date="2014" name="BMC Genomics">
        <title>Comparative genome sequencing reveals chemotype-specific gene clusters in the toxigenic black mold Stachybotrys.</title>
        <authorList>
            <person name="Semeiks J."/>
            <person name="Borek D."/>
            <person name="Otwinowski Z."/>
            <person name="Grishin N.V."/>
        </authorList>
    </citation>
    <scope>NUCLEOTIDE SEQUENCE [LARGE SCALE GENOMIC DNA]</scope>
    <source>
        <strain evidence="10 11">IBT 40285</strain>
    </source>
</reference>
<evidence type="ECO:0000313" key="10">
    <source>
        <dbReference type="EMBL" id="KFA67215.1"/>
    </source>
</evidence>
<feature type="binding site" description="axial binding residue" evidence="9">
    <location>
        <position position="487"/>
    </location>
    <ligand>
        <name>heme</name>
        <dbReference type="ChEBI" id="CHEBI:30413"/>
    </ligand>
    <ligandPart>
        <name>Fe</name>
        <dbReference type="ChEBI" id="CHEBI:18248"/>
    </ligandPart>
</feature>
<evidence type="ECO:0000256" key="8">
    <source>
        <dbReference type="ARBA" id="ARBA00023033"/>
    </source>
</evidence>
<organism evidence="10 11">
    <name type="scientific">Stachybotrys chlorohalonatus (strain IBT 40285)</name>
    <dbReference type="NCBI Taxonomy" id="1283841"/>
    <lineage>
        <taxon>Eukaryota</taxon>
        <taxon>Fungi</taxon>
        <taxon>Dikarya</taxon>
        <taxon>Ascomycota</taxon>
        <taxon>Pezizomycotina</taxon>
        <taxon>Sordariomycetes</taxon>
        <taxon>Hypocreomycetidae</taxon>
        <taxon>Hypocreales</taxon>
        <taxon>Stachybotryaceae</taxon>
        <taxon>Stachybotrys</taxon>
    </lineage>
</organism>
<name>A0A084QTD0_STAC4</name>
<proteinExistence type="inferred from homology"/>
<dbReference type="InterPro" id="IPR001128">
    <property type="entry name" value="Cyt_P450"/>
</dbReference>
<evidence type="ECO:0000256" key="5">
    <source>
        <dbReference type="ARBA" id="ARBA00022723"/>
    </source>
</evidence>
<evidence type="ECO:0000256" key="6">
    <source>
        <dbReference type="ARBA" id="ARBA00023002"/>
    </source>
</evidence>
<evidence type="ECO:0000256" key="2">
    <source>
        <dbReference type="ARBA" id="ARBA00004685"/>
    </source>
</evidence>
<dbReference type="PRINTS" id="PR00385">
    <property type="entry name" value="P450"/>
</dbReference>
<dbReference type="GO" id="GO:0016705">
    <property type="term" value="F:oxidoreductase activity, acting on paired donors, with incorporation or reduction of molecular oxygen"/>
    <property type="evidence" value="ECO:0007669"/>
    <property type="project" value="InterPro"/>
</dbReference>